<keyword evidence="2" id="KW-1185">Reference proteome</keyword>
<reference evidence="1" key="2">
    <citation type="submission" date="2023-06" db="EMBL/GenBank/DDBJ databases">
        <authorList>
            <consortium name="Lawrence Berkeley National Laboratory"/>
            <person name="Haridas S."/>
            <person name="Hensen N."/>
            <person name="Bonometti L."/>
            <person name="Westerberg I."/>
            <person name="Brannstrom I.O."/>
            <person name="Guillou S."/>
            <person name="Cros-Aarteil S."/>
            <person name="Calhoun S."/>
            <person name="Kuo A."/>
            <person name="Mondo S."/>
            <person name="Pangilinan J."/>
            <person name="Riley R."/>
            <person name="Labutti K."/>
            <person name="Andreopoulos B."/>
            <person name="Lipzen A."/>
            <person name="Chen C."/>
            <person name="Yanf M."/>
            <person name="Daum C."/>
            <person name="Ng V."/>
            <person name="Clum A."/>
            <person name="Steindorff A."/>
            <person name="Ohm R."/>
            <person name="Martin F."/>
            <person name="Silar P."/>
            <person name="Natvig D."/>
            <person name="Lalanne C."/>
            <person name="Gautier V."/>
            <person name="Ament-Velasquez S.L."/>
            <person name="Kruys A."/>
            <person name="Hutchinson M.I."/>
            <person name="Powell A.J."/>
            <person name="Barry K."/>
            <person name="Miller A.N."/>
            <person name="Grigoriev I.V."/>
            <person name="Debuchy R."/>
            <person name="Gladieux P."/>
            <person name="Thoren M.H."/>
            <person name="Johannesson H."/>
        </authorList>
    </citation>
    <scope>NUCLEOTIDE SEQUENCE</scope>
    <source>
        <strain evidence="1">CBS 118394</strain>
    </source>
</reference>
<protein>
    <submittedName>
        <fullName evidence="1">Uncharacterized protein</fullName>
    </submittedName>
</protein>
<accession>A0AAE0IBZ7</accession>
<evidence type="ECO:0000313" key="1">
    <source>
        <dbReference type="EMBL" id="KAK3321882.1"/>
    </source>
</evidence>
<organism evidence="1 2">
    <name type="scientific">Apodospora peruviana</name>
    <dbReference type="NCBI Taxonomy" id="516989"/>
    <lineage>
        <taxon>Eukaryota</taxon>
        <taxon>Fungi</taxon>
        <taxon>Dikarya</taxon>
        <taxon>Ascomycota</taxon>
        <taxon>Pezizomycotina</taxon>
        <taxon>Sordariomycetes</taxon>
        <taxon>Sordariomycetidae</taxon>
        <taxon>Sordariales</taxon>
        <taxon>Lasiosphaeriaceae</taxon>
        <taxon>Apodospora</taxon>
    </lineage>
</organism>
<sequence>MQELIAPSVVVFYERDWDHVGTKSDLALWALSGSGPDVVPCSHLSRQERYLSEVLEDCSVAQRLSWASRRKTTRAEDAVYCLLGIFGVNLPLLYGEGFRAFVRLHEEIIKILNDQFILA</sequence>
<comment type="caution">
    <text evidence="1">The sequence shown here is derived from an EMBL/GenBank/DDBJ whole genome shotgun (WGS) entry which is preliminary data.</text>
</comment>
<reference evidence="1" key="1">
    <citation type="journal article" date="2023" name="Mol. Phylogenet. Evol.">
        <title>Genome-scale phylogeny and comparative genomics of the fungal order Sordariales.</title>
        <authorList>
            <person name="Hensen N."/>
            <person name="Bonometti L."/>
            <person name="Westerberg I."/>
            <person name="Brannstrom I.O."/>
            <person name="Guillou S."/>
            <person name="Cros-Aarteil S."/>
            <person name="Calhoun S."/>
            <person name="Haridas S."/>
            <person name="Kuo A."/>
            <person name="Mondo S."/>
            <person name="Pangilinan J."/>
            <person name="Riley R."/>
            <person name="LaButti K."/>
            <person name="Andreopoulos B."/>
            <person name="Lipzen A."/>
            <person name="Chen C."/>
            <person name="Yan M."/>
            <person name="Daum C."/>
            <person name="Ng V."/>
            <person name="Clum A."/>
            <person name="Steindorff A."/>
            <person name="Ohm R.A."/>
            <person name="Martin F."/>
            <person name="Silar P."/>
            <person name="Natvig D.O."/>
            <person name="Lalanne C."/>
            <person name="Gautier V."/>
            <person name="Ament-Velasquez S.L."/>
            <person name="Kruys A."/>
            <person name="Hutchinson M.I."/>
            <person name="Powell A.J."/>
            <person name="Barry K."/>
            <person name="Miller A.N."/>
            <person name="Grigoriev I.V."/>
            <person name="Debuchy R."/>
            <person name="Gladieux P."/>
            <person name="Hiltunen Thoren M."/>
            <person name="Johannesson H."/>
        </authorList>
    </citation>
    <scope>NUCLEOTIDE SEQUENCE</scope>
    <source>
        <strain evidence="1">CBS 118394</strain>
    </source>
</reference>
<feature type="non-terminal residue" evidence="1">
    <location>
        <position position="119"/>
    </location>
</feature>
<proteinExistence type="predicted"/>
<dbReference type="EMBL" id="JAUEDM010000003">
    <property type="protein sequence ID" value="KAK3321882.1"/>
    <property type="molecule type" value="Genomic_DNA"/>
</dbReference>
<dbReference type="AlphaFoldDB" id="A0AAE0IBZ7"/>
<evidence type="ECO:0000313" key="2">
    <source>
        <dbReference type="Proteomes" id="UP001283341"/>
    </source>
</evidence>
<dbReference type="Proteomes" id="UP001283341">
    <property type="component" value="Unassembled WGS sequence"/>
</dbReference>
<name>A0AAE0IBZ7_9PEZI</name>
<dbReference type="PANTHER" id="PTHR10622:SF10">
    <property type="entry name" value="HET DOMAIN-CONTAINING PROTEIN"/>
    <property type="match status" value="1"/>
</dbReference>
<gene>
    <name evidence="1" type="ORF">B0H66DRAFT_446285</name>
</gene>
<dbReference type="PANTHER" id="PTHR10622">
    <property type="entry name" value="HET DOMAIN-CONTAINING PROTEIN"/>
    <property type="match status" value="1"/>
</dbReference>